<organism evidence="2 3">
    <name type="scientific">Blepharisma stoltei</name>
    <dbReference type="NCBI Taxonomy" id="1481888"/>
    <lineage>
        <taxon>Eukaryota</taxon>
        <taxon>Sar</taxon>
        <taxon>Alveolata</taxon>
        <taxon>Ciliophora</taxon>
        <taxon>Postciliodesmatophora</taxon>
        <taxon>Heterotrichea</taxon>
        <taxon>Heterotrichida</taxon>
        <taxon>Blepharismidae</taxon>
        <taxon>Blepharisma</taxon>
    </lineage>
</organism>
<dbReference type="Proteomes" id="UP001162131">
    <property type="component" value="Unassembled WGS sequence"/>
</dbReference>
<reference evidence="2" key="1">
    <citation type="submission" date="2021-09" db="EMBL/GenBank/DDBJ databases">
        <authorList>
            <consortium name="AG Swart"/>
            <person name="Singh M."/>
            <person name="Singh A."/>
            <person name="Seah K."/>
            <person name="Emmerich C."/>
        </authorList>
    </citation>
    <scope>NUCLEOTIDE SEQUENCE</scope>
    <source>
        <strain evidence="2">ATCC30299</strain>
    </source>
</reference>
<protein>
    <submittedName>
        <fullName evidence="2">Uncharacterized protein</fullName>
    </submittedName>
</protein>
<proteinExistence type="predicted"/>
<feature type="region of interest" description="Disordered" evidence="1">
    <location>
        <begin position="130"/>
        <end position="184"/>
    </location>
</feature>
<gene>
    <name evidence="2" type="ORF">BSTOLATCC_MIC13220</name>
</gene>
<evidence type="ECO:0000256" key="1">
    <source>
        <dbReference type="SAM" id="MobiDB-lite"/>
    </source>
</evidence>
<dbReference type="AlphaFoldDB" id="A0AAU9IW13"/>
<evidence type="ECO:0000313" key="2">
    <source>
        <dbReference type="EMBL" id="CAG9315450.1"/>
    </source>
</evidence>
<feature type="region of interest" description="Disordered" evidence="1">
    <location>
        <begin position="295"/>
        <end position="315"/>
    </location>
</feature>
<sequence length="315" mass="34952">METPTDTLDEKIRKIISEYSCIHCGSPISKSAQHSELYRTSPAKFNFADQADSVKDQGQNASLIKPSSESNSLFLESLETFAALKSKLPQSSQPPITPCAGVVIPLRSGETVISHGDAIKKFKVTRAVPLKKHSESKKTQQQNLKNERKISLKPKNEAKITPKTPLSSTGPIKTPLKPKEISSPKSPKVIEFSLKEYFVSKDLSPTPLLDVPKPYPYKSADLEQPSPTPHRNITINLVESIKQWNPLDSPKTADALTARSAASPNNKKSSYRALLSKSHSTKFIDIKNPIIEKRRFSEDNVKSNSDFAPRLKRKP</sequence>
<name>A0AAU9IW13_9CILI</name>
<comment type="caution">
    <text evidence="2">The sequence shown here is derived from an EMBL/GenBank/DDBJ whole genome shotgun (WGS) entry which is preliminary data.</text>
</comment>
<dbReference type="EMBL" id="CAJZBQ010000013">
    <property type="protein sequence ID" value="CAG9315450.1"/>
    <property type="molecule type" value="Genomic_DNA"/>
</dbReference>
<accession>A0AAU9IW13</accession>
<keyword evidence="3" id="KW-1185">Reference proteome</keyword>
<evidence type="ECO:0000313" key="3">
    <source>
        <dbReference type="Proteomes" id="UP001162131"/>
    </source>
</evidence>
<feature type="compositionally biased region" description="Basic and acidic residues" evidence="1">
    <location>
        <begin position="145"/>
        <end position="160"/>
    </location>
</feature>